<evidence type="ECO:0000313" key="11">
    <source>
        <dbReference type="Proteomes" id="UP000045285"/>
    </source>
</evidence>
<protein>
    <recommendedName>
        <fullName evidence="8">Molybdenum cofactor guanylyltransferase</fullName>
        <shortName evidence="8">MoCo guanylyltransferase</shortName>
        <ecNumber evidence="8">2.7.7.77</ecNumber>
    </recommendedName>
    <alternativeName>
        <fullName evidence="8">GTP:molybdopterin guanylyltransferase</fullName>
    </alternativeName>
    <alternativeName>
        <fullName evidence="8">Mo-MPT guanylyltransferase</fullName>
    </alternativeName>
    <alternativeName>
        <fullName evidence="8">Molybdopterin guanylyltransferase</fullName>
    </alternativeName>
    <alternativeName>
        <fullName evidence="8">Molybdopterin-guanine dinucleotide synthase</fullName>
        <shortName evidence="8">MGD synthase</shortName>
    </alternativeName>
</protein>
<dbReference type="InterPro" id="IPR029044">
    <property type="entry name" value="Nucleotide-diphossugar_trans"/>
</dbReference>
<evidence type="ECO:0000256" key="4">
    <source>
        <dbReference type="ARBA" id="ARBA00022741"/>
    </source>
</evidence>
<evidence type="ECO:0000256" key="8">
    <source>
        <dbReference type="HAMAP-Rule" id="MF_00316"/>
    </source>
</evidence>
<dbReference type="HAMAP" id="MF_00316">
    <property type="entry name" value="MobA"/>
    <property type="match status" value="1"/>
</dbReference>
<dbReference type="STRING" id="69974.MPLDJ20_140042"/>
<evidence type="ECO:0000259" key="9">
    <source>
        <dbReference type="Pfam" id="PF12804"/>
    </source>
</evidence>
<evidence type="ECO:0000256" key="2">
    <source>
        <dbReference type="ARBA" id="ARBA00022679"/>
    </source>
</evidence>
<evidence type="ECO:0000256" key="5">
    <source>
        <dbReference type="ARBA" id="ARBA00022842"/>
    </source>
</evidence>
<dbReference type="SUPFAM" id="SSF53448">
    <property type="entry name" value="Nucleotide-diphospho-sugar transferases"/>
    <property type="match status" value="1"/>
</dbReference>
<dbReference type="InterPro" id="IPR013482">
    <property type="entry name" value="Molybde_CF_guanTrfase"/>
</dbReference>
<dbReference type="GO" id="GO:1902758">
    <property type="term" value="P:bis(molybdopterin guanine dinucleotide)molybdenum biosynthetic process"/>
    <property type="evidence" value="ECO:0007669"/>
    <property type="project" value="TreeGrafter"/>
</dbReference>
<feature type="binding site" evidence="8">
    <location>
        <position position="23"/>
    </location>
    <ligand>
        <name>GTP</name>
        <dbReference type="ChEBI" id="CHEBI:37565"/>
    </ligand>
</feature>
<dbReference type="EMBL" id="CCMZ01000053">
    <property type="protein sequence ID" value="CDX25502.1"/>
    <property type="molecule type" value="Genomic_DNA"/>
</dbReference>
<keyword evidence="5 8" id="KW-0460">Magnesium</keyword>
<feature type="binding site" evidence="8">
    <location>
        <begin position="10"/>
        <end position="12"/>
    </location>
    <ligand>
        <name>GTP</name>
        <dbReference type="ChEBI" id="CHEBI:37565"/>
    </ligand>
</feature>
<proteinExistence type="inferred from homology"/>
<keyword evidence="3 8" id="KW-0479">Metal-binding</keyword>
<feature type="binding site" evidence="8">
    <location>
        <position position="103"/>
    </location>
    <ligand>
        <name>GTP</name>
        <dbReference type="ChEBI" id="CHEBI:37565"/>
    </ligand>
</feature>
<evidence type="ECO:0000256" key="6">
    <source>
        <dbReference type="ARBA" id="ARBA00023134"/>
    </source>
</evidence>
<reference evidence="11" key="1">
    <citation type="submission" date="2014-08" db="EMBL/GenBank/DDBJ databases">
        <authorList>
            <person name="Moulin L."/>
        </authorList>
    </citation>
    <scope>NUCLEOTIDE SEQUENCE [LARGE SCALE GENOMIC DNA]</scope>
</reference>
<comment type="cofactor">
    <cofactor evidence="8">
        <name>Mg(2+)</name>
        <dbReference type="ChEBI" id="CHEBI:18420"/>
    </cofactor>
</comment>
<dbReference type="PANTHER" id="PTHR19136:SF81">
    <property type="entry name" value="MOLYBDENUM COFACTOR GUANYLYLTRANSFERASE"/>
    <property type="match status" value="1"/>
</dbReference>
<evidence type="ECO:0000256" key="1">
    <source>
        <dbReference type="ARBA" id="ARBA00022490"/>
    </source>
</evidence>
<dbReference type="Proteomes" id="UP000045285">
    <property type="component" value="Unassembled WGS sequence"/>
</dbReference>
<accession>A0A090G373</accession>
<evidence type="ECO:0000256" key="3">
    <source>
        <dbReference type="ARBA" id="ARBA00022723"/>
    </source>
</evidence>
<gene>
    <name evidence="8 10" type="primary">mobA</name>
    <name evidence="10" type="ORF">MPL3356_570023</name>
</gene>
<name>A0A090G373_MESPL</name>
<dbReference type="GO" id="GO:0005737">
    <property type="term" value="C:cytoplasm"/>
    <property type="evidence" value="ECO:0007669"/>
    <property type="project" value="UniProtKB-SubCell"/>
</dbReference>
<comment type="domain">
    <text evidence="8">The N-terminal domain determines nucleotide recognition and specific binding, while the C-terminal domain determines the specific binding to the target protein.</text>
</comment>
<dbReference type="PANTHER" id="PTHR19136">
    <property type="entry name" value="MOLYBDENUM COFACTOR GUANYLYLTRANSFERASE"/>
    <property type="match status" value="1"/>
</dbReference>
<keyword evidence="4 8" id="KW-0547">Nucleotide-binding</keyword>
<feature type="binding site" evidence="8">
    <location>
        <position position="69"/>
    </location>
    <ligand>
        <name>GTP</name>
        <dbReference type="ChEBI" id="CHEBI:37565"/>
    </ligand>
</feature>
<keyword evidence="2 8" id="KW-0808">Transferase</keyword>
<evidence type="ECO:0000256" key="7">
    <source>
        <dbReference type="ARBA" id="ARBA00023150"/>
    </source>
</evidence>
<dbReference type="InterPro" id="IPR025877">
    <property type="entry name" value="MobA-like_NTP_Trfase"/>
</dbReference>
<dbReference type="Gene3D" id="3.90.550.10">
    <property type="entry name" value="Spore Coat Polysaccharide Biosynthesis Protein SpsA, Chain A"/>
    <property type="match status" value="1"/>
</dbReference>
<comment type="function">
    <text evidence="8">Transfers a GMP moiety from GTP to Mo-molybdopterin (Mo-MPT) cofactor (Moco or molybdenum cofactor) to form Mo-molybdopterin guanine dinucleotide (Mo-MGD) cofactor.</text>
</comment>
<feature type="binding site" evidence="8">
    <location>
        <position position="103"/>
    </location>
    <ligand>
        <name>Mg(2+)</name>
        <dbReference type="ChEBI" id="CHEBI:18420"/>
    </ligand>
</feature>
<dbReference type="GO" id="GO:0046872">
    <property type="term" value="F:metal ion binding"/>
    <property type="evidence" value="ECO:0007669"/>
    <property type="project" value="UniProtKB-KW"/>
</dbReference>
<sequence>MDRNVAGIILAGGQSRRMGGGDKPLLSLGKARLIDHVAARLKPQVATLALNANGDPARFAAMGLPVIEDTVPGHAGPLAGILAGLEWAATQTDCLWLMSAAGDTPFFPDDLVERLAAATRDRPGAIAVASSDGRWHPTFALWPLGLRDALRRFLVDEDNRRVSAFMERQGHVEVEFPMIAAGNQKIDPFFNVNTPDDLAAAERLLQILRP</sequence>
<keyword evidence="11" id="KW-1185">Reference proteome</keyword>
<dbReference type="GO" id="GO:0061603">
    <property type="term" value="F:molybdenum cofactor guanylyltransferase activity"/>
    <property type="evidence" value="ECO:0007669"/>
    <property type="project" value="UniProtKB-EC"/>
</dbReference>
<dbReference type="Pfam" id="PF12804">
    <property type="entry name" value="NTP_transf_3"/>
    <property type="match status" value="1"/>
</dbReference>
<comment type="catalytic activity">
    <reaction evidence="8">
        <text>Mo-molybdopterin + GTP + H(+) = Mo-molybdopterin guanine dinucleotide + diphosphate</text>
        <dbReference type="Rhea" id="RHEA:34243"/>
        <dbReference type="ChEBI" id="CHEBI:15378"/>
        <dbReference type="ChEBI" id="CHEBI:33019"/>
        <dbReference type="ChEBI" id="CHEBI:37565"/>
        <dbReference type="ChEBI" id="CHEBI:71302"/>
        <dbReference type="ChEBI" id="CHEBI:71310"/>
        <dbReference type="EC" id="2.7.7.77"/>
    </reaction>
</comment>
<keyword evidence="7 8" id="KW-0501">Molybdenum cofactor biosynthesis</keyword>
<organism evidence="10 11">
    <name type="scientific">Mesorhizobium plurifarium</name>
    <dbReference type="NCBI Taxonomy" id="69974"/>
    <lineage>
        <taxon>Bacteria</taxon>
        <taxon>Pseudomonadati</taxon>
        <taxon>Pseudomonadota</taxon>
        <taxon>Alphaproteobacteria</taxon>
        <taxon>Hyphomicrobiales</taxon>
        <taxon>Phyllobacteriaceae</taxon>
        <taxon>Mesorhizobium</taxon>
    </lineage>
</organism>
<feature type="binding site" evidence="8">
    <location>
        <position position="51"/>
    </location>
    <ligand>
        <name>GTP</name>
        <dbReference type="ChEBI" id="CHEBI:37565"/>
    </ligand>
</feature>
<comment type="subunit">
    <text evidence="8">Monomer.</text>
</comment>
<comment type="similarity">
    <text evidence="8">Belongs to the MobA family.</text>
</comment>
<feature type="domain" description="MobA-like NTP transferase" evidence="9">
    <location>
        <begin position="7"/>
        <end position="164"/>
    </location>
</feature>
<keyword evidence="6 8" id="KW-0342">GTP-binding</keyword>
<dbReference type="GO" id="GO:0005525">
    <property type="term" value="F:GTP binding"/>
    <property type="evidence" value="ECO:0007669"/>
    <property type="project" value="UniProtKB-UniRule"/>
</dbReference>
<dbReference type="NCBIfam" id="TIGR02665">
    <property type="entry name" value="molyb_mobA"/>
    <property type="match status" value="1"/>
</dbReference>
<dbReference type="EC" id="2.7.7.77" evidence="8"/>
<dbReference type="CDD" id="cd02503">
    <property type="entry name" value="MobA"/>
    <property type="match status" value="1"/>
</dbReference>
<comment type="subcellular location">
    <subcellularLocation>
        <location evidence="8">Cytoplasm</location>
    </subcellularLocation>
</comment>
<dbReference type="AlphaFoldDB" id="A0A090G373"/>
<evidence type="ECO:0000313" key="10">
    <source>
        <dbReference type="EMBL" id="CDX25502.1"/>
    </source>
</evidence>
<keyword evidence="1 8" id="KW-0963">Cytoplasm</keyword>